<evidence type="ECO:0000313" key="4">
    <source>
        <dbReference type="WBParaSite" id="TREG1_59530.1"/>
    </source>
</evidence>
<feature type="chain" id="PRO_5041695483" evidence="2">
    <location>
        <begin position="23"/>
        <end position="123"/>
    </location>
</feature>
<proteinExistence type="predicted"/>
<protein>
    <submittedName>
        <fullName evidence="4">DEK_C domain-containing protein</fullName>
    </submittedName>
</protein>
<reference evidence="3" key="1">
    <citation type="submission" date="2022-06" db="EMBL/GenBank/DDBJ databases">
        <authorList>
            <person name="Berger JAMES D."/>
            <person name="Berger JAMES D."/>
        </authorList>
    </citation>
    <scope>NUCLEOTIDE SEQUENCE [LARGE SCALE GENOMIC DNA]</scope>
</reference>
<feature type="signal peptide" evidence="2">
    <location>
        <begin position="1"/>
        <end position="22"/>
    </location>
</feature>
<keyword evidence="3" id="KW-1185">Reference proteome</keyword>
<organism evidence="3 4">
    <name type="scientific">Trichobilharzia regenti</name>
    <name type="common">Nasal bird schistosome</name>
    <dbReference type="NCBI Taxonomy" id="157069"/>
    <lineage>
        <taxon>Eukaryota</taxon>
        <taxon>Metazoa</taxon>
        <taxon>Spiralia</taxon>
        <taxon>Lophotrochozoa</taxon>
        <taxon>Platyhelminthes</taxon>
        <taxon>Trematoda</taxon>
        <taxon>Digenea</taxon>
        <taxon>Strigeidida</taxon>
        <taxon>Schistosomatoidea</taxon>
        <taxon>Schistosomatidae</taxon>
        <taxon>Trichobilharzia</taxon>
    </lineage>
</organism>
<dbReference type="AlphaFoldDB" id="A0AA85K7F9"/>
<evidence type="ECO:0000313" key="3">
    <source>
        <dbReference type="Proteomes" id="UP000050795"/>
    </source>
</evidence>
<feature type="region of interest" description="Disordered" evidence="1">
    <location>
        <begin position="30"/>
        <end position="54"/>
    </location>
</feature>
<dbReference type="Proteomes" id="UP000050795">
    <property type="component" value="Unassembled WGS sequence"/>
</dbReference>
<accession>A0AA85K7F9</accession>
<keyword evidence="2" id="KW-0732">Signal</keyword>
<sequence>MKLTVFVFIVLCILLPPTIINAETKVTVKPNVTDAKGEDEDGEDDDDDDDYGKDGGMVPILRVLQASCRRGRVHVYKTIDKYLKKEDLDKKLLEVAKIVGKRFEKRMEYLAKQLDAVFNYETS</sequence>
<evidence type="ECO:0000256" key="2">
    <source>
        <dbReference type="SAM" id="SignalP"/>
    </source>
</evidence>
<dbReference type="WBParaSite" id="TREG1_59530.1">
    <property type="protein sequence ID" value="TREG1_59530.1"/>
    <property type="gene ID" value="TREG1_59530"/>
</dbReference>
<reference evidence="4" key="2">
    <citation type="submission" date="2023-11" db="UniProtKB">
        <authorList>
            <consortium name="WormBaseParasite"/>
        </authorList>
    </citation>
    <scope>IDENTIFICATION</scope>
</reference>
<feature type="compositionally biased region" description="Acidic residues" evidence="1">
    <location>
        <begin position="37"/>
        <end position="51"/>
    </location>
</feature>
<name>A0AA85K7F9_TRIRE</name>
<evidence type="ECO:0000256" key="1">
    <source>
        <dbReference type="SAM" id="MobiDB-lite"/>
    </source>
</evidence>